<accession>A0ABV2X7R5</accession>
<sequence length="57" mass="6135">MEVRVGDRVRLVPGGRQAFRVLEIVGAFALVVTEPDLNGGRQFGVLTASLIPNDEQA</sequence>
<keyword evidence="2" id="KW-1185">Reference proteome</keyword>
<protein>
    <submittedName>
        <fullName evidence="1">Uncharacterized protein</fullName>
    </submittedName>
</protein>
<evidence type="ECO:0000313" key="2">
    <source>
        <dbReference type="Proteomes" id="UP001550535"/>
    </source>
</evidence>
<reference evidence="1 2" key="1">
    <citation type="submission" date="2024-06" db="EMBL/GenBank/DDBJ databases">
        <title>The Natural Products Discovery Center: Release of the First 8490 Sequenced Strains for Exploring Actinobacteria Biosynthetic Diversity.</title>
        <authorList>
            <person name="Kalkreuter E."/>
            <person name="Kautsar S.A."/>
            <person name="Yang D."/>
            <person name="Bader C.D."/>
            <person name="Teijaro C.N."/>
            <person name="Fluegel L."/>
            <person name="Davis C.M."/>
            <person name="Simpson J.R."/>
            <person name="Lauterbach L."/>
            <person name="Steele A.D."/>
            <person name="Gui C."/>
            <person name="Meng S."/>
            <person name="Li G."/>
            <person name="Viehrig K."/>
            <person name="Ye F."/>
            <person name="Su P."/>
            <person name="Kiefer A.F."/>
            <person name="Nichols A."/>
            <person name="Cepeda A.J."/>
            <person name="Yan W."/>
            <person name="Fan B."/>
            <person name="Jiang Y."/>
            <person name="Adhikari A."/>
            <person name="Zheng C.-J."/>
            <person name="Schuster L."/>
            <person name="Cowan T.M."/>
            <person name="Smanski M.J."/>
            <person name="Chevrette M.G."/>
            <person name="De Carvalho L.P.S."/>
            <person name="Shen B."/>
        </authorList>
    </citation>
    <scope>NUCLEOTIDE SEQUENCE [LARGE SCALE GENOMIC DNA]</scope>
    <source>
        <strain evidence="1 2">NPDC019434</strain>
    </source>
</reference>
<gene>
    <name evidence="1" type="ORF">ABZ507_08860</name>
</gene>
<comment type="caution">
    <text evidence="1">The sequence shown here is derived from an EMBL/GenBank/DDBJ whole genome shotgun (WGS) entry which is preliminary data.</text>
</comment>
<dbReference type="EMBL" id="JBEYBR010000016">
    <property type="protein sequence ID" value="MEU2121933.1"/>
    <property type="molecule type" value="Genomic_DNA"/>
</dbReference>
<dbReference type="RefSeq" id="WP_157114716.1">
    <property type="nucleotide sequence ID" value="NZ_JBEYBM010000004.1"/>
</dbReference>
<evidence type="ECO:0000313" key="1">
    <source>
        <dbReference type="EMBL" id="MEU2121933.1"/>
    </source>
</evidence>
<organism evidence="1 2">
    <name type="scientific">Nocardia niwae</name>
    <dbReference type="NCBI Taxonomy" id="626084"/>
    <lineage>
        <taxon>Bacteria</taxon>
        <taxon>Bacillati</taxon>
        <taxon>Actinomycetota</taxon>
        <taxon>Actinomycetes</taxon>
        <taxon>Mycobacteriales</taxon>
        <taxon>Nocardiaceae</taxon>
        <taxon>Nocardia</taxon>
    </lineage>
</organism>
<proteinExistence type="predicted"/>
<name>A0ABV2X7R5_9NOCA</name>
<dbReference type="Proteomes" id="UP001550535">
    <property type="component" value="Unassembled WGS sequence"/>
</dbReference>